<keyword evidence="5 6" id="KW-0472">Membrane</keyword>
<comment type="subcellular location">
    <subcellularLocation>
        <location evidence="1">Membrane</location>
        <topology evidence="1">Multi-pass membrane protein</topology>
    </subcellularLocation>
</comment>
<feature type="transmembrane region" description="Helical" evidence="6">
    <location>
        <begin position="50"/>
        <end position="73"/>
    </location>
</feature>
<evidence type="ECO:0000259" key="7">
    <source>
        <dbReference type="Pfam" id="PF00892"/>
    </source>
</evidence>
<evidence type="ECO:0000313" key="8">
    <source>
        <dbReference type="EMBL" id="QDV36059.1"/>
    </source>
</evidence>
<dbReference type="EMBL" id="CP036426">
    <property type="protein sequence ID" value="QDV36059.1"/>
    <property type="molecule type" value="Genomic_DNA"/>
</dbReference>
<evidence type="ECO:0000256" key="2">
    <source>
        <dbReference type="ARBA" id="ARBA00007362"/>
    </source>
</evidence>
<dbReference type="Proteomes" id="UP000317835">
    <property type="component" value="Chromosome"/>
</dbReference>
<evidence type="ECO:0000256" key="5">
    <source>
        <dbReference type="ARBA" id="ARBA00023136"/>
    </source>
</evidence>
<dbReference type="InterPro" id="IPR050638">
    <property type="entry name" value="AA-Vitamin_Transporters"/>
</dbReference>
<accession>A0A518H5F1</accession>
<dbReference type="InterPro" id="IPR037185">
    <property type="entry name" value="EmrE-like"/>
</dbReference>
<sequence length="323" mass="32633">MPFELTHPLPVESAHQLSERLTGLRRYLMLALGAICFGSVVPAGKLVADAFPVLVASCLREVPAALILAPLVIRERRALLGLDRAGWVKILTVAALGLYGFGVLLFFGLKLTSGVVGSVVRSSSPAATAIASCAVLGEALGWRRLGAIGLAILGILAIQLGGGTEGGGGRMPVLGTGLLVLAVGCGALNTVAAKSVSMQVKPGAALGLAAIVAVGLATPAAIVAGLSSSESISPGPAGWAALAWVGLALPIGALCWFNGLSRVAASTAAGFQGLIPASALVLSYVILGEPFRWAHPVGLTIVLGGVLLIGWDDARCRMAEQDD</sequence>
<evidence type="ECO:0000256" key="3">
    <source>
        <dbReference type="ARBA" id="ARBA00022692"/>
    </source>
</evidence>
<keyword evidence="4 6" id="KW-1133">Transmembrane helix</keyword>
<dbReference type="GO" id="GO:0016020">
    <property type="term" value="C:membrane"/>
    <property type="evidence" value="ECO:0007669"/>
    <property type="project" value="UniProtKB-SubCell"/>
</dbReference>
<feature type="transmembrane region" description="Helical" evidence="6">
    <location>
        <begin position="293"/>
        <end position="311"/>
    </location>
</feature>
<feature type="transmembrane region" description="Helical" evidence="6">
    <location>
        <begin position="204"/>
        <end position="226"/>
    </location>
</feature>
<dbReference type="RefSeq" id="WP_145272070.1">
    <property type="nucleotide sequence ID" value="NZ_CP036426.1"/>
</dbReference>
<feature type="domain" description="EamA" evidence="7">
    <location>
        <begin position="27"/>
        <end position="158"/>
    </location>
</feature>
<evidence type="ECO:0000313" key="9">
    <source>
        <dbReference type="Proteomes" id="UP000317835"/>
    </source>
</evidence>
<gene>
    <name evidence="8" type="ORF">ElP_39690</name>
</gene>
<feature type="transmembrane region" description="Helical" evidence="6">
    <location>
        <begin position="269"/>
        <end position="287"/>
    </location>
</feature>
<feature type="transmembrane region" description="Helical" evidence="6">
    <location>
        <begin position="238"/>
        <end position="257"/>
    </location>
</feature>
<keyword evidence="3 6" id="KW-0812">Transmembrane</keyword>
<evidence type="ECO:0000256" key="1">
    <source>
        <dbReference type="ARBA" id="ARBA00004141"/>
    </source>
</evidence>
<organism evidence="8 9">
    <name type="scientific">Tautonia plasticadhaerens</name>
    <dbReference type="NCBI Taxonomy" id="2527974"/>
    <lineage>
        <taxon>Bacteria</taxon>
        <taxon>Pseudomonadati</taxon>
        <taxon>Planctomycetota</taxon>
        <taxon>Planctomycetia</taxon>
        <taxon>Isosphaerales</taxon>
        <taxon>Isosphaeraceae</taxon>
        <taxon>Tautonia</taxon>
    </lineage>
</organism>
<keyword evidence="9" id="KW-1185">Reference proteome</keyword>
<feature type="transmembrane region" description="Helical" evidence="6">
    <location>
        <begin position="173"/>
        <end position="192"/>
    </location>
</feature>
<evidence type="ECO:0000256" key="4">
    <source>
        <dbReference type="ARBA" id="ARBA00022989"/>
    </source>
</evidence>
<dbReference type="KEGG" id="tpla:ElP_39690"/>
<feature type="transmembrane region" description="Helical" evidence="6">
    <location>
        <begin position="144"/>
        <end position="161"/>
    </location>
</feature>
<feature type="transmembrane region" description="Helical" evidence="6">
    <location>
        <begin position="115"/>
        <end position="137"/>
    </location>
</feature>
<feature type="domain" description="EamA" evidence="7">
    <location>
        <begin position="175"/>
        <end position="310"/>
    </location>
</feature>
<name>A0A518H5F1_9BACT</name>
<evidence type="ECO:0000256" key="6">
    <source>
        <dbReference type="SAM" id="Phobius"/>
    </source>
</evidence>
<dbReference type="PANTHER" id="PTHR32322:SF2">
    <property type="entry name" value="EAMA DOMAIN-CONTAINING PROTEIN"/>
    <property type="match status" value="1"/>
</dbReference>
<protein>
    <submittedName>
        <fullName evidence="8">S-adenosylmethionine/S-adenosylhomocysteine transporter</fullName>
    </submittedName>
</protein>
<dbReference type="AlphaFoldDB" id="A0A518H5F1"/>
<dbReference type="Pfam" id="PF00892">
    <property type="entry name" value="EamA"/>
    <property type="match status" value="2"/>
</dbReference>
<feature type="transmembrane region" description="Helical" evidence="6">
    <location>
        <begin position="85"/>
        <end position="109"/>
    </location>
</feature>
<reference evidence="8 9" key="1">
    <citation type="submission" date="2019-02" db="EMBL/GenBank/DDBJ databases">
        <title>Deep-cultivation of Planctomycetes and their phenomic and genomic characterization uncovers novel biology.</title>
        <authorList>
            <person name="Wiegand S."/>
            <person name="Jogler M."/>
            <person name="Boedeker C."/>
            <person name="Pinto D."/>
            <person name="Vollmers J."/>
            <person name="Rivas-Marin E."/>
            <person name="Kohn T."/>
            <person name="Peeters S.H."/>
            <person name="Heuer A."/>
            <person name="Rast P."/>
            <person name="Oberbeckmann S."/>
            <person name="Bunk B."/>
            <person name="Jeske O."/>
            <person name="Meyerdierks A."/>
            <person name="Storesund J.E."/>
            <person name="Kallscheuer N."/>
            <person name="Luecker S."/>
            <person name="Lage O.M."/>
            <person name="Pohl T."/>
            <person name="Merkel B.J."/>
            <person name="Hornburger P."/>
            <person name="Mueller R.-W."/>
            <person name="Bruemmer F."/>
            <person name="Labrenz M."/>
            <person name="Spormann A.M."/>
            <person name="Op den Camp H."/>
            <person name="Overmann J."/>
            <person name="Amann R."/>
            <person name="Jetten M.S.M."/>
            <person name="Mascher T."/>
            <person name="Medema M.H."/>
            <person name="Devos D.P."/>
            <person name="Kaster A.-K."/>
            <person name="Ovreas L."/>
            <person name="Rohde M."/>
            <person name="Galperin M.Y."/>
            <person name="Jogler C."/>
        </authorList>
    </citation>
    <scope>NUCLEOTIDE SEQUENCE [LARGE SCALE GENOMIC DNA]</scope>
    <source>
        <strain evidence="8 9">ElP</strain>
    </source>
</reference>
<dbReference type="InterPro" id="IPR000620">
    <property type="entry name" value="EamA_dom"/>
</dbReference>
<dbReference type="SUPFAM" id="SSF103481">
    <property type="entry name" value="Multidrug resistance efflux transporter EmrE"/>
    <property type="match status" value="2"/>
</dbReference>
<dbReference type="OrthoDB" id="8277066at2"/>
<comment type="similarity">
    <text evidence="2">Belongs to the EamA transporter family.</text>
</comment>
<dbReference type="PANTHER" id="PTHR32322">
    <property type="entry name" value="INNER MEMBRANE TRANSPORTER"/>
    <property type="match status" value="1"/>
</dbReference>
<proteinExistence type="inferred from homology"/>